<comment type="caution">
    <text evidence="2">The sequence shown here is derived from an EMBL/GenBank/DDBJ whole genome shotgun (WGS) entry which is preliminary data.</text>
</comment>
<dbReference type="Proteomes" id="UP001580430">
    <property type="component" value="Unassembled WGS sequence"/>
</dbReference>
<organism evidence="2 3">
    <name type="scientific">Paenibacillus medicaginis</name>
    <dbReference type="NCBI Taxonomy" id="1470560"/>
    <lineage>
        <taxon>Bacteria</taxon>
        <taxon>Bacillati</taxon>
        <taxon>Bacillota</taxon>
        <taxon>Bacilli</taxon>
        <taxon>Bacillales</taxon>
        <taxon>Paenibacillaceae</taxon>
        <taxon>Paenibacillus</taxon>
    </lineage>
</organism>
<dbReference type="EMBL" id="JBHIRY010000023">
    <property type="protein sequence ID" value="MFB5762684.1"/>
    <property type="molecule type" value="Genomic_DNA"/>
</dbReference>
<reference evidence="2 3" key="1">
    <citation type="submission" date="2024-09" db="EMBL/GenBank/DDBJ databases">
        <title>Paenibacillus zeirhizospherea sp. nov., isolated from surface of the maize (Zea mays) roots in a horticulture field, Hungary.</title>
        <authorList>
            <person name="Marton D."/>
            <person name="Farkas M."/>
            <person name="Bedics A."/>
            <person name="Toth E."/>
            <person name="Tancsics A."/>
            <person name="Boka K."/>
            <person name="Marati G."/>
            <person name="Kriszt B."/>
            <person name="Cserhati M."/>
        </authorList>
    </citation>
    <scope>NUCLEOTIDE SEQUENCE [LARGE SCALE GENOMIC DNA]</scope>
    <source>
        <strain evidence="2 3">JCM 18446</strain>
    </source>
</reference>
<dbReference type="RefSeq" id="WP_375521778.1">
    <property type="nucleotide sequence ID" value="NZ_JBHIRY010000023.1"/>
</dbReference>
<evidence type="ECO:0000256" key="1">
    <source>
        <dbReference type="SAM" id="SignalP"/>
    </source>
</evidence>
<name>A0ABV5C595_9BACL</name>
<sequence>MKKLGLSLFFVFVALFMFAGISSADANQPVSEATYSPENDVLVPFAEPGPKYPSINVYMRPGDIIYNPKSISTFFAGHVAIVGPDYKLRHSHPYGPGISETLESYISRFSSGDQFTVLRPRGGIGAAAAQWSLNNINKVKAYNFAPGMADIANNYCSKFVWQAYWYGEHKDVAFGNKYNSVGPPAGIVYVIPHYILDSPDMAIQGVFYK</sequence>
<keyword evidence="1" id="KW-0732">Signal</keyword>
<evidence type="ECO:0000313" key="2">
    <source>
        <dbReference type="EMBL" id="MFB5762684.1"/>
    </source>
</evidence>
<accession>A0ABV5C595</accession>
<feature type="chain" id="PRO_5046319128" description="Hydrolase" evidence="1">
    <location>
        <begin position="20"/>
        <end position="209"/>
    </location>
</feature>
<dbReference type="SUPFAM" id="SSF54001">
    <property type="entry name" value="Cysteine proteinases"/>
    <property type="match status" value="1"/>
</dbReference>
<gene>
    <name evidence="2" type="ORF">ACE5LO_20085</name>
</gene>
<protein>
    <recommendedName>
        <fullName evidence="4">Hydrolase</fullName>
    </recommendedName>
</protein>
<evidence type="ECO:0000313" key="3">
    <source>
        <dbReference type="Proteomes" id="UP001580430"/>
    </source>
</evidence>
<dbReference type="Gene3D" id="3.90.1720.10">
    <property type="entry name" value="endopeptidase domain like (from Nostoc punctiforme)"/>
    <property type="match status" value="1"/>
</dbReference>
<proteinExistence type="predicted"/>
<dbReference type="InterPro" id="IPR038765">
    <property type="entry name" value="Papain-like_cys_pep_sf"/>
</dbReference>
<feature type="signal peptide" evidence="1">
    <location>
        <begin position="1"/>
        <end position="19"/>
    </location>
</feature>
<keyword evidence="3" id="KW-1185">Reference proteome</keyword>
<evidence type="ECO:0008006" key="4">
    <source>
        <dbReference type="Google" id="ProtNLM"/>
    </source>
</evidence>